<name>A0A1J5Q826_9ZZZZ</name>
<feature type="domain" description="Glycosyltransferase subfamily 4-like N-terminal" evidence="3">
    <location>
        <begin position="40"/>
        <end position="209"/>
    </location>
</feature>
<dbReference type="EC" id="2.4.1.57" evidence="4"/>
<feature type="domain" description="Glycosyl transferase family 1" evidence="2">
    <location>
        <begin position="218"/>
        <end position="372"/>
    </location>
</feature>
<feature type="region of interest" description="Disordered" evidence="1">
    <location>
        <begin position="394"/>
        <end position="413"/>
    </location>
</feature>
<keyword evidence="4" id="KW-0328">Glycosyltransferase</keyword>
<dbReference type="Gene3D" id="3.40.50.2000">
    <property type="entry name" value="Glycogen Phosphorylase B"/>
    <property type="match status" value="2"/>
</dbReference>
<proteinExistence type="predicted"/>
<dbReference type="SUPFAM" id="SSF53756">
    <property type="entry name" value="UDP-Glycosyltransferase/glycogen phosphorylase"/>
    <property type="match status" value="1"/>
</dbReference>
<evidence type="ECO:0000313" key="4">
    <source>
        <dbReference type="EMBL" id="OIQ79560.1"/>
    </source>
</evidence>
<dbReference type="CDD" id="cd03801">
    <property type="entry name" value="GT4_PimA-like"/>
    <property type="match status" value="1"/>
</dbReference>
<evidence type="ECO:0000256" key="1">
    <source>
        <dbReference type="SAM" id="MobiDB-lite"/>
    </source>
</evidence>
<gene>
    <name evidence="4" type="primary">pimB_10</name>
    <name evidence="4" type="ORF">GALL_386940</name>
</gene>
<dbReference type="EMBL" id="MLJW01001193">
    <property type="protein sequence ID" value="OIQ79560.1"/>
    <property type="molecule type" value="Genomic_DNA"/>
</dbReference>
<comment type="caution">
    <text evidence="4">The sequence shown here is derived from an EMBL/GenBank/DDBJ whole genome shotgun (WGS) entry which is preliminary data.</text>
</comment>
<dbReference type="InterPro" id="IPR050194">
    <property type="entry name" value="Glycosyltransferase_grp1"/>
</dbReference>
<organism evidence="4">
    <name type="scientific">mine drainage metagenome</name>
    <dbReference type="NCBI Taxonomy" id="410659"/>
    <lineage>
        <taxon>unclassified sequences</taxon>
        <taxon>metagenomes</taxon>
        <taxon>ecological metagenomes</taxon>
    </lineage>
</organism>
<feature type="region of interest" description="Disordered" evidence="1">
    <location>
        <begin position="1"/>
        <end position="21"/>
    </location>
</feature>
<dbReference type="PANTHER" id="PTHR45947:SF3">
    <property type="entry name" value="SULFOQUINOVOSYL TRANSFERASE SQD2"/>
    <property type="match status" value="1"/>
</dbReference>
<dbReference type="GO" id="GO:0016757">
    <property type="term" value="F:glycosyltransferase activity"/>
    <property type="evidence" value="ECO:0007669"/>
    <property type="project" value="UniProtKB-KW"/>
</dbReference>
<dbReference type="PANTHER" id="PTHR45947">
    <property type="entry name" value="SULFOQUINOVOSYL TRANSFERASE SQD2"/>
    <property type="match status" value="1"/>
</dbReference>
<sequence length="413" mass="44772">MSSVIRSSMPRVETPSTDHAPSAKPLRILMVVDGQYPATGGAEMQVRLLSSTFARQGHQVQILAPRLYPSQALRETIDGISVQRIAYPRIKGMGAILLDLRFAAFLLHRHRDFDAIHIHMMHNLAGAAGWMRRWIRPTMTVKVSGAAEFHGGILDAALRHKPVHRILNAGARQIDAVQCISHYTYQVMQDAGYPASKLHLVPNAVDCTRFVQAKPDASGNLCVVFVGRHVAVKGLDVLLSAWAALQRPAGSRLVLAGDGPEHERLRQLANELGIADSVDFPGMVTDVPALLAGANLYVQASHQEGLPNAVLEAMAAGLPVVATRISGHEDVVEHGRTGFLVPPNDPAALAQAMHALLADSDQRREMGKAARDAIEQNFCADIITHRLLRVYRGTDPTSPAADPLPPHTDASRH</sequence>
<dbReference type="Pfam" id="PF13439">
    <property type="entry name" value="Glyco_transf_4"/>
    <property type="match status" value="1"/>
</dbReference>
<dbReference type="Pfam" id="PF00534">
    <property type="entry name" value="Glycos_transf_1"/>
    <property type="match status" value="1"/>
</dbReference>
<accession>A0A1J5Q826</accession>
<dbReference type="InterPro" id="IPR001296">
    <property type="entry name" value="Glyco_trans_1"/>
</dbReference>
<reference evidence="4" key="1">
    <citation type="submission" date="2016-10" db="EMBL/GenBank/DDBJ databases">
        <title>Sequence of Gallionella enrichment culture.</title>
        <authorList>
            <person name="Poehlein A."/>
            <person name="Muehling M."/>
            <person name="Daniel R."/>
        </authorList>
    </citation>
    <scope>NUCLEOTIDE SEQUENCE</scope>
</reference>
<dbReference type="AlphaFoldDB" id="A0A1J5Q826"/>
<evidence type="ECO:0000259" key="2">
    <source>
        <dbReference type="Pfam" id="PF00534"/>
    </source>
</evidence>
<protein>
    <submittedName>
        <fullName evidence="4">GDP-mannose-dependent alpha-(1-6)-phosphatidylinositol monomannoside mannosyltransferase</fullName>
        <ecNumber evidence="4">2.4.1.57</ecNumber>
    </submittedName>
</protein>
<keyword evidence="4" id="KW-0808">Transferase</keyword>
<evidence type="ECO:0000259" key="3">
    <source>
        <dbReference type="Pfam" id="PF13439"/>
    </source>
</evidence>
<dbReference type="InterPro" id="IPR028098">
    <property type="entry name" value="Glyco_trans_4-like_N"/>
</dbReference>